<evidence type="ECO:0000313" key="6">
    <source>
        <dbReference type="EMBL" id="RMX52757.1"/>
    </source>
</evidence>
<evidence type="ECO:0000256" key="3">
    <source>
        <dbReference type="ARBA" id="ARBA00022927"/>
    </source>
</evidence>
<dbReference type="AlphaFoldDB" id="A0A3M6UGE4"/>
<dbReference type="PANTHER" id="PTHR22780">
    <property type="entry name" value="ADAPTIN, ALPHA/GAMMA/EPSILON"/>
    <property type="match status" value="1"/>
</dbReference>
<organism evidence="6 7">
    <name type="scientific">Pocillopora damicornis</name>
    <name type="common">Cauliflower coral</name>
    <name type="synonym">Millepora damicornis</name>
    <dbReference type="NCBI Taxonomy" id="46731"/>
    <lineage>
        <taxon>Eukaryota</taxon>
        <taxon>Metazoa</taxon>
        <taxon>Cnidaria</taxon>
        <taxon>Anthozoa</taxon>
        <taxon>Hexacorallia</taxon>
        <taxon>Scleractinia</taxon>
        <taxon>Astrocoeniina</taxon>
        <taxon>Pocilloporidae</taxon>
        <taxon>Pocillopora</taxon>
    </lineage>
</organism>
<dbReference type="GO" id="GO:0006886">
    <property type="term" value="P:intracellular protein transport"/>
    <property type="evidence" value="ECO:0007669"/>
    <property type="project" value="InterPro"/>
</dbReference>
<dbReference type="Pfam" id="PF01602">
    <property type="entry name" value="Adaptin_N"/>
    <property type="match status" value="1"/>
</dbReference>
<comment type="caution">
    <text evidence="6">The sequence shown here is derived from an EMBL/GenBank/DDBJ whole genome shotgun (WGS) entry which is preliminary data.</text>
</comment>
<dbReference type="Gene3D" id="1.25.10.10">
    <property type="entry name" value="Leucine-rich Repeat Variant"/>
    <property type="match status" value="1"/>
</dbReference>
<dbReference type="Proteomes" id="UP000275408">
    <property type="component" value="Unassembled WGS sequence"/>
</dbReference>
<accession>A0A3M6UGE4</accession>
<evidence type="ECO:0000259" key="5">
    <source>
        <dbReference type="Pfam" id="PF01602"/>
    </source>
</evidence>
<feature type="domain" description="Clathrin/coatomer adaptor adaptin-like N-terminal" evidence="5">
    <location>
        <begin position="56"/>
        <end position="183"/>
    </location>
</feature>
<proteinExistence type="predicted"/>
<evidence type="ECO:0000256" key="1">
    <source>
        <dbReference type="ARBA" id="ARBA00004308"/>
    </source>
</evidence>
<keyword evidence="2" id="KW-0813">Transport</keyword>
<protein>
    <recommendedName>
        <fullName evidence="5">Clathrin/coatomer adaptor adaptin-like N-terminal domain-containing protein</fullName>
    </recommendedName>
</protein>
<dbReference type="SUPFAM" id="SSF48371">
    <property type="entry name" value="ARM repeat"/>
    <property type="match status" value="1"/>
</dbReference>
<keyword evidence="7" id="KW-1185">Reference proteome</keyword>
<dbReference type="InterPro" id="IPR011989">
    <property type="entry name" value="ARM-like"/>
</dbReference>
<sequence length="210" mass="23543">MASKGSGGLPSFISGYYGPNSSSSRAFESLVRAIGEAKSKQASALHHFGPLHEEDRIARKELAVLKEKLIQPDTSAKQMREYLVRLIYCEMLGHDASIGYIEAIKFAQQSNLLYKRVGYLAVSLFLHENHELIVLLINTIQKDLHSTNVAEVCYALTVLCKLINKDMMPALLPQVLELVQNKRFVLNRYYTEESSDGITESAQEKSLSYS</sequence>
<dbReference type="GO" id="GO:0012505">
    <property type="term" value="C:endomembrane system"/>
    <property type="evidence" value="ECO:0007669"/>
    <property type="project" value="UniProtKB-SubCell"/>
</dbReference>
<evidence type="ECO:0000256" key="2">
    <source>
        <dbReference type="ARBA" id="ARBA00022448"/>
    </source>
</evidence>
<reference evidence="6 7" key="1">
    <citation type="journal article" date="2018" name="Sci. Rep.">
        <title>Comparative analysis of the Pocillopora damicornis genome highlights role of immune system in coral evolution.</title>
        <authorList>
            <person name="Cunning R."/>
            <person name="Bay R.A."/>
            <person name="Gillette P."/>
            <person name="Baker A.C."/>
            <person name="Traylor-Knowles N."/>
        </authorList>
    </citation>
    <scope>NUCLEOTIDE SEQUENCE [LARGE SCALE GENOMIC DNA]</scope>
    <source>
        <strain evidence="6">RSMAS</strain>
        <tissue evidence="6">Whole animal</tissue>
    </source>
</reference>
<dbReference type="OrthoDB" id="5959696at2759"/>
<keyword evidence="4" id="KW-0472">Membrane</keyword>
<dbReference type="InterPro" id="IPR050840">
    <property type="entry name" value="Adaptor_Complx_Large_Subunit"/>
</dbReference>
<evidence type="ECO:0000313" key="7">
    <source>
        <dbReference type="Proteomes" id="UP000275408"/>
    </source>
</evidence>
<dbReference type="STRING" id="46731.A0A3M6UGE4"/>
<dbReference type="EMBL" id="RCHS01001580">
    <property type="protein sequence ID" value="RMX52757.1"/>
    <property type="molecule type" value="Genomic_DNA"/>
</dbReference>
<name>A0A3M6UGE4_POCDA</name>
<dbReference type="GO" id="GO:0030117">
    <property type="term" value="C:membrane coat"/>
    <property type="evidence" value="ECO:0007669"/>
    <property type="project" value="InterPro"/>
</dbReference>
<dbReference type="InterPro" id="IPR002553">
    <property type="entry name" value="Clathrin/coatomer_adapt-like_N"/>
</dbReference>
<dbReference type="GO" id="GO:0016192">
    <property type="term" value="P:vesicle-mediated transport"/>
    <property type="evidence" value="ECO:0007669"/>
    <property type="project" value="InterPro"/>
</dbReference>
<comment type="subcellular location">
    <subcellularLocation>
        <location evidence="1">Endomembrane system</location>
    </subcellularLocation>
</comment>
<evidence type="ECO:0000256" key="4">
    <source>
        <dbReference type="ARBA" id="ARBA00023136"/>
    </source>
</evidence>
<dbReference type="InterPro" id="IPR016024">
    <property type="entry name" value="ARM-type_fold"/>
</dbReference>
<gene>
    <name evidence="6" type="ORF">pdam_00014211</name>
</gene>
<keyword evidence="3" id="KW-0653">Protein transport</keyword>